<organism evidence="2 3">
    <name type="scientific">Microtetraspora glauca</name>
    <dbReference type="NCBI Taxonomy" id="1996"/>
    <lineage>
        <taxon>Bacteria</taxon>
        <taxon>Bacillati</taxon>
        <taxon>Actinomycetota</taxon>
        <taxon>Actinomycetes</taxon>
        <taxon>Streptosporangiales</taxon>
        <taxon>Streptosporangiaceae</taxon>
        <taxon>Microtetraspora</taxon>
    </lineage>
</organism>
<dbReference type="Proteomes" id="UP001551675">
    <property type="component" value="Unassembled WGS sequence"/>
</dbReference>
<proteinExistence type="predicted"/>
<keyword evidence="3" id="KW-1185">Reference proteome</keyword>
<evidence type="ECO:0000313" key="3">
    <source>
        <dbReference type="Proteomes" id="UP001551675"/>
    </source>
</evidence>
<protein>
    <submittedName>
        <fullName evidence="2">CHAP domain-containing protein</fullName>
    </submittedName>
</protein>
<comment type="caution">
    <text evidence="2">The sequence shown here is derived from an EMBL/GenBank/DDBJ whole genome shotgun (WGS) entry which is preliminary data.</text>
</comment>
<dbReference type="Pfam" id="PF05257">
    <property type="entry name" value="CHAP"/>
    <property type="match status" value="1"/>
</dbReference>
<evidence type="ECO:0000259" key="1">
    <source>
        <dbReference type="PROSITE" id="PS50911"/>
    </source>
</evidence>
<sequence>MALTGGGGSSSRILPGLLPRTAALTIAFGLVFAQFGQPATAGTGAHSAQTIASVEGDDIGPATGVGTDIIDESDVGAAAASNCQCVAFVQRYYGLTGQMRNATDMGAVLKQNGFKYVGYGMAPRKGDVAVWKDTYYPRYGHIAIVESVTWDSPGWIVKFRGANQGGSLFTQKNCRNVSIRGNMGYTAAYYYRR</sequence>
<name>A0ABV3GT16_MICGL</name>
<dbReference type="InterPro" id="IPR038765">
    <property type="entry name" value="Papain-like_cys_pep_sf"/>
</dbReference>
<dbReference type="SUPFAM" id="SSF54001">
    <property type="entry name" value="Cysteine proteinases"/>
    <property type="match status" value="1"/>
</dbReference>
<evidence type="ECO:0000313" key="2">
    <source>
        <dbReference type="EMBL" id="MEV0974778.1"/>
    </source>
</evidence>
<reference evidence="2 3" key="1">
    <citation type="submission" date="2024-06" db="EMBL/GenBank/DDBJ databases">
        <title>The Natural Products Discovery Center: Release of the First 8490 Sequenced Strains for Exploring Actinobacteria Biosynthetic Diversity.</title>
        <authorList>
            <person name="Kalkreuter E."/>
            <person name="Kautsar S.A."/>
            <person name="Yang D."/>
            <person name="Bader C.D."/>
            <person name="Teijaro C.N."/>
            <person name="Fluegel L."/>
            <person name="Davis C.M."/>
            <person name="Simpson J.R."/>
            <person name="Lauterbach L."/>
            <person name="Steele A.D."/>
            <person name="Gui C."/>
            <person name="Meng S."/>
            <person name="Li G."/>
            <person name="Viehrig K."/>
            <person name="Ye F."/>
            <person name="Su P."/>
            <person name="Kiefer A.F."/>
            <person name="Nichols A."/>
            <person name="Cepeda A.J."/>
            <person name="Yan W."/>
            <person name="Fan B."/>
            <person name="Jiang Y."/>
            <person name="Adhikari A."/>
            <person name="Zheng C.-J."/>
            <person name="Schuster L."/>
            <person name="Cowan T.M."/>
            <person name="Smanski M.J."/>
            <person name="Chevrette M.G."/>
            <person name="De Carvalho L.P.S."/>
            <person name="Shen B."/>
        </authorList>
    </citation>
    <scope>NUCLEOTIDE SEQUENCE [LARGE SCALE GENOMIC DNA]</scope>
    <source>
        <strain evidence="2 3">NPDC050100</strain>
    </source>
</reference>
<accession>A0ABV3GT16</accession>
<feature type="domain" description="Peptidase C51" evidence="1">
    <location>
        <begin position="60"/>
        <end position="187"/>
    </location>
</feature>
<dbReference type="Gene3D" id="3.90.1720.10">
    <property type="entry name" value="endopeptidase domain like (from Nostoc punctiforme)"/>
    <property type="match status" value="1"/>
</dbReference>
<dbReference type="RefSeq" id="WP_358141776.1">
    <property type="nucleotide sequence ID" value="NZ_JBFALK010000035.1"/>
</dbReference>
<gene>
    <name evidence="2" type="ORF">AB0I59_39830</name>
</gene>
<dbReference type="InterPro" id="IPR007921">
    <property type="entry name" value="CHAP_dom"/>
</dbReference>
<dbReference type="PROSITE" id="PS50911">
    <property type="entry name" value="CHAP"/>
    <property type="match status" value="1"/>
</dbReference>
<dbReference type="EMBL" id="JBFALK010000035">
    <property type="protein sequence ID" value="MEV0974778.1"/>
    <property type="molecule type" value="Genomic_DNA"/>
</dbReference>